<protein>
    <submittedName>
        <fullName evidence="2">Uncharacterized protein</fullName>
    </submittedName>
</protein>
<sequence length="166" mass="18811">MESEYVPPWKRMGFKSREEMIKYDERELRREWKAYLQNATGSTSGAVATSRKEDSDSKDEDDSNNEDGQTSSTILDDKHVKKRKHFKGQDGDHPKKRQKSKARGVKEDCSGDEKPPFKAVHPDSKSDNDLDGSNDDYEESTSSGEHTMESEDSVEKSDGTTLEDRG</sequence>
<evidence type="ECO:0000313" key="3">
    <source>
        <dbReference type="Proteomes" id="UP000754883"/>
    </source>
</evidence>
<dbReference type="EMBL" id="CABFNO020001240">
    <property type="protein sequence ID" value="CAG9970741.1"/>
    <property type="molecule type" value="Genomic_DNA"/>
</dbReference>
<feature type="compositionally biased region" description="Acidic residues" evidence="1">
    <location>
        <begin position="56"/>
        <end position="65"/>
    </location>
</feature>
<accession>A0A9N9U0S2</accession>
<proteinExistence type="predicted"/>
<dbReference type="Proteomes" id="UP000754883">
    <property type="component" value="Unassembled WGS sequence"/>
</dbReference>
<feature type="compositionally biased region" description="Polar residues" evidence="1">
    <location>
        <begin position="37"/>
        <end position="47"/>
    </location>
</feature>
<feature type="compositionally biased region" description="Basic and acidic residues" evidence="1">
    <location>
        <begin position="104"/>
        <end position="128"/>
    </location>
</feature>
<evidence type="ECO:0000256" key="1">
    <source>
        <dbReference type="SAM" id="MobiDB-lite"/>
    </source>
</evidence>
<dbReference type="AlphaFoldDB" id="A0A9N9U0S2"/>
<comment type="caution">
    <text evidence="2">The sequence shown here is derived from an EMBL/GenBank/DDBJ whole genome shotgun (WGS) entry which is preliminary data.</text>
</comment>
<evidence type="ECO:0000313" key="2">
    <source>
        <dbReference type="EMBL" id="CAG9970741.1"/>
    </source>
</evidence>
<feature type="compositionally biased region" description="Acidic residues" evidence="1">
    <location>
        <begin position="129"/>
        <end position="139"/>
    </location>
</feature>
<reference evidence="3" key="1">
    <citation type="submission" date="2019-06" db="EMBL/GenBank/DDBJ databases">
        <authorList>
            <person name="Broberg M."/>
        </authorList>
    </citation>
    <scope>NUCLEOTIDE SEQUENCE [LARGE SCALE GENOMIC DNA]</scope>
</reference>
<organism evidence="2 3">
    <name type="scientific">Clonostachys byssicola</name>
    <dbReference type="NCBI Taxonomy" id="160290"/>
    <lineage>
        <taxon>Eukaryota</taxon>
        <taxon>Fungi</taxon>
        <taxon>Dikarya</taxon>
        <taxon>Ascomycota</taxon>
        <taxon>Pezizomycotina</taxon>
        <taxon>Sordariomycetes</taxon>
        <taxon>Hypocreomycetidae</taxon>
        <taxon>Hypocreales</taxon>
        <taxon>Bionectriaceae</taxon>
        <taxon>Clonostachys</taxon>
    </lineage>
</organism>
<name>A0A9N9U0S2_9HYPO</name>
<feature type="region of interest" description="Disordered" evidence="1">
    <location>
        <begin position="37"/>
        <end position="166"/>
    </location>
</feature>
<reference evidence="2 3" key="2">
    <citation type="submission" date="2021-10" db="EMBL/GenBank/DDBJ databases">
        <authorList>
            <person name="Piombo E."/>
        </authorList>
    </citation>
    <scope>NUCLEOTIDE SEQUENCE [LARGE SCALE GENOMIC DNA]</scope>
</reference>
<feature type="compositionally biased region" description="Basic residues" evidence="1">
    <location>
        <begin position="94"/>
        <end position="103"/>
    </location>
</feature>
<keyword evidence="3" id="KW-1185">Reference proteome</keyword>
<feature type="compositionally biased region" description="Basic and acidic residues" evidence="1">
    <location>
        <begin position="146"/>
        <end position="166"/>
    </location>
</feature>
<gene>
    <name evidence="2" type="ORF">CBYS24578_00000099</name>
</gene>